<dbReference type="EMBL" id="KZ613501">
    <property type="protein sequence ID" value="PMD17082.1"/>
    <property type="molecule type" value="Genomic_DNA"/>
</dbReference>
<dbReference type="STRING" id="1745343.A0A2J6PSU0"/>
<dbReference type="PANTHER" id="PTHR24305:SF237">
    <property type="entry name" value="CYTOCHROME P450 MONOOXYGENASE ATNE-RELATED"/>
    <property type="match status" value="1"/>
</dbReference>
<dbReference type="PROSITE" id="PS00086">
    <property type="entry name" value="CYTOCHROME_P450"/>
    <property type="match status" value="1"/>
</dbReference>
<keyword evidence="3 8" id="KW-0349">Heme</keyword>
<evidence type="ECO:0000256" key="8">
    <source>
        <dbReference type="PIRSR" id="PIRSR602401-1"/>
    </source>
</evidence>
<reference evidence="11 12" key="1">
    <citation type="submission" date="2016-05" db="EMBL/GenBank/DDBJ databases">
        <title>A degradative enzymes factory behind the ericoid mycorrhizal symbiosis.</title>
        <authorList>
            <consortium name="DOE Joint Genome Institute"/>
            <person name="Martino E."/>
            <person name="Morin E."/>
            <person name="Grelet G."/>
            <person name="Kuo A."/>
            <person name="Kohler A."/>
            <person name="Daghino S."/>
            <person name="Barry K."/>
            <person name="Choi C."/>
            <person name="Cichocki N."/>
            <person name="Clum A."/>
            <person name="Copeland A."/>
            <person name="Hainaut M."/>
            <person name="Haridas S."/>
            <person name="Labutti K."/>
            <person name="Lindquist E."/>
            <person name="Lipzen A."/>
            <person name="Khouja H.-R."/>
            <person name="Murat C."/>
            <person name="Ohm R."/>
            <person name="Olson A."/>
            <person name="Spatafora J."/>
            <person name="Veneault-Fourrey C."/>
            <person name="Henrissat B."/>
            <person name="Grigoriev I."/>
            <person name="Martin F."/>
            <person name="Perotto S."/>
        </authorList>
    </citation>
    <scope>NUCLEOTIDE SEQUENCE [LARGE SCALE GENOMIC DNA]</scope>
    <source>
        <strain evidence="11 12">UAMH 7357</strain>
    </source>
</reference>
<evidence type="ECO:0000256" key="4">
    <source>
        <dbReference type="ARBA" id="ARBA00022723"/>
    </source>
</evidence>
<evidence type="ECO:0000256" key="7">
    <source>
        <dbReference type="ARBA" id="ARBA00023033"/>
    </source>
</evidence>
<organism evidence="11 12">
    <name type="scientific">Hyaloscypha hepaticicola</name>
    <dbReference type="NCBI Taxonomy" id="2082293"/>
    <lineage>
        <taxon>Eukaryota</taxon>
        <taxon>Fungi</taxon>
        <taxon>Dikarya</taxon>
        <taxon>Ascomycota</taxon>
        <taxon>Pezizomycotina</taxon>
        <taxon>Leotiomycetes</taxon>
        <taxon>Helotiales</taxon>
        <taxon>Hyaloscyphaceae</taxon>
        <taxon>Hyaloscypha</taxon>
    </lineage>
</organism>
<evidence type="ECO:0000256" key="3">
    <source>
        <dbReference type="ARBA" id="ARBA00022617"/>
    </source>
</evidence>
<evidence type="ECO:0000256" key="10">
    <source>
        <dbReference type="SAM" id="Phobius"/>
    </source>
</evidence>
<keyword evidence="4 8" id="KW-0479">Metal-binding</keyword>
<dbReference type="PANTHER" id="PTHR24305">
    <property type="entry name" value="CYTOCHROME P450"/>
    <property type="match status" value="1"/>
</dbReference>
<evidence type="ECO:0000313" key="12">
    <source>
        <dbReference type="Proteomes" id="UP000235672"/>
    </source>
</evidence>
<comment type="cofactor">
    <cofactor evidence="1 8">
        <name>heme</name>
        <dbReference type="ChEBI" id="CHEBI:30413"/>
    </cofactor>
</comment>
<sequence length="524" mass="59042">MVVLQEVVVAAVSCIVASIILLCVYRLRFHPYAKYPGPILGKLTTLRAAYYAYTGDMHLDMERCHQKYGKFVQYRPNAILVNSPEAYQDIYGNMKNVKKAHSYNVHGTTNLIGIQDKKEYAKLKKIMQQGFSDAANREHEPKVIREIDTFIKMISADENPGNSADGWSSPNNMTLWCNYLTTDVVSKVVFTTSWDLLTSTANHGITDTFKTLVRLVGVLHQWPFMKYHEFAALIFLPHLAWSAPSMKKFALSVMAGRYALKESEPSIKDVFGLFTDARDPETGELSLSPLDVRRNSSNFIVAGSDTTASSIAASFFYLSNNPNAYAKVAQEVRSAFHSVSDIRAGPVLNSCAYLRAAVNETLRMAPVAAQPLWREADRGGCMVDGEIIPAGLNVGAGIFSLHRNPKAFPNPYKYDIERWILQPGKNEEKEKERIREMSRSFAPFSVGPRQCIAKNFAMMELLLTMANVFFQLEFEKVGNLGQGKKGAGWGREREDEFQFKSFFTSYMEGPMVRFKKREIEANRL</sequence>
<evidence type="ECO:0000256" key="6">
    <source>
        <dbReference type="ARBA" id="ARBA00023004"/>
    </source>
</evidence>
<feature type="transmembrane region" description="Helical" evidence="10">
    <location>
        <begin position="6"/>
        <end position="25"/>
    </location>
</feature>
<dbReference type="InterPro" id="IPR050121">
    <property type="entry name" value="Cytochrome_P450_monoxygenase"/>
</dbReference>
<gene>
    <name evidence="11" type="ORF">NA56DRAFT_692039</name>
</gene>
<keyword evidence="6 8" id="KW-0408">Iron</keyword>
<dbReference type="InterPro" id="IPR002401">
    <property type="entry name" value="Cyt_P450_E_grp-I"/>
</dbReference>
<dbReference type="InterPro" id="IPR036396">
    <property type="entry name" value="Cyt_P450_sf"/>
</dbReference>
<dbReference type="PRINTS" id="PR00463">
    <property type="entry name" value="EP450I"/>
</dbReference>
<evidence type="ECO:0000256" key="2">
    <source>
        <dbReference type="ARBA" id="ARBA00010617"/>
    </source>
</evidence>
<evidence type="ECO:0000256" key="1">
    <source>
        <dbReference type="ARBA" id="ARBA00001971"/>
    </source>
</evidence>
<dbReference type="GO" id="GO:0016705">
    <property type="term" value="F:oxidoreductase activity, acting on paired donors, with incorporation or reduction of molecular oxygen"/>
    <property type="evidence" value="ECO:0007669"/>
    <property type="project" value="InterPro"/>
</dbReference>
<keyword evidence="5 9" id="KW-0560">Oxidoreductase</keyword>
<keyword evidence="10" id="KW-0812">Transmembrane</keyword>
<comment type="similarity">
    <text evidence="2 9">Belongs to the cytochrome P450 family.</text>
</comment>
<protein>
    <submittedName>
        <fullName evidence="11">Cytochrome P450</fullName>
    </submittedName>
</protein>
<dbReference type="SUPFAM" id="SSF48264">
    <property type="entry name" value="Cytochrome P450"/>
    <property type="match status" value="1"/>
</dbReference>
<keyword evidence="7 9" id="KW-0503">Monooxygenase</keyword>
<dbReference type="GO" id="GO:0005506">
    <property type="term" value="F:iron ion binding"/>
    <property type="evidence" value="ECO:0007669"/>
    <property type="project" value="InterPro"/>
</dbReference>
<proteinExistence type="inferred from homology"/>
<keyword evidence="10" id="KW-0472">Membrane</keyword>
<feature type="binding site" description="axial binding residue" evidence="8">
    <location>
        <position position="451"/>
    </location>
    <ligand>
        <name>heme</name>
        <dbReference type="ChEBI" id="CHEBI:30413"/>
    </ligand>
    <ligandPart>
        <name>Fe</name>
        <dbReference type="ChEBI" id="CHEBI:18248"/>
    </ligandPart>
</feature>
<keyword evidence="10" id="KW-1133">Transmembrane helix</keyword>
<dbReference type="AlphaFoldDB" id="A0A2J6PSU0"/>
<keyword evidence="12" id="KW-1185">Reference proteome</keyword>
<name>A0A2J6PSU0_9HELO</name>
<dbReference type="CDD" id="cd11061">
    <property type="entry name" value="CYP67-like"/>
    <property type="match status" value="1"/>
</dbReference>
<evidence type="ECO:0000256" key="5">
    <source>
        <dbReference type="ARBA" id="ARBA00023002"/>
    </source>
</evidence>
<dbReference type="Gene3D" id="1.10.630.10">
    <property type="entry name" value="Cytochrome P450"/>
    <property type="match status" value="1"/>
</dbReference>
<evidence type="ECO:0000313" key="11">
    <source>
        <dbReference type="EMBL" id="PMD17082.1"/>
    </source>
</evidence>
<accession>A0A2J6PSU0</accession>
<dbReference type="Proteomes" id="UP000235672">
    <property type="component" value="Unassembled WGS sequence"/>
</dbReference>
<dbReference type="OrthoDB" id="1470350at2759"/>
<dbReference type="Pfam" id="PF00067">
    <property type="entry name" value="p450"/>
    <property type="match status" value="1"/>
</dbReference>
<dbReference type="InterPro" id="IPR001128">
    <property type="entry name" value="Cyt_P450"/>
</dbReference>
<dbReference type="InterPro" id="IPR017972">
    <property type="entry name" value="Cyt_P450_CS"/>
</dbReference>
<dbReference type="GO" id="GO:0020037">
    <property type="term" value="F:heme binding"/>
    <property type="evidence" value="ECO:0007669"/>
    <property type="project" value="InterPro"/>
</dbReference>
<evidence type="ECO:0000256" key="9">
    <source>
        <dbReference type="RuleBase" id="RU000461"/>
    </source>
</evidence>
<dbReference type="PRINTS" id="PR00385">
    <property type="entry name" value="P450"/>
</dbReference>
<dbReference type="GO" id="GO:0004497">
    <property type="term" value="F:monooxygenase activity"/>
    <property type="evidence" value="ECO:0007669"/>
    <property type="project" value="UniProtKB-KW"/>
</dbReference>